<evidence type="ECO:0000313" key="8">
    <source>
        <dbReference type="EMBL" id="AIC47789.1"/>
    </source>
</evidence>
<evidence type="ECO:0000256" key="7">
    <source>
        <dbReference type="PIRSR" id="PIRSR601765-1"/>
    </source>
</evidence>
<dbReference type="SUPFAM" id="SSF53056">
    <property type="entry name" value="beta-carbonic anhydrase, cab"/>
    <property type="match status" value="1"/>
</dbReference>
<dbReference type="EMBL" id="CP007490">
    <property type="protein sequence ID" value="AIC47789.1"/>
    <property type="molecule type" value="Genomic_DNA"/>
</dbReference>
<name>A0A060JNL0_9MICO</name>
<gene>
    <name evidence="8" type="ORF">Rhola_00009890</name>
</gene>
<dbReference type="HOGENOM" id="CLU_053879_4_1_11"/>
<dbReference type="PATRIC" id="fig|529884.3.peg.953"/>
<dbReference type="InterPro" id="IPR036874">
    <property type="entry name" value="Carbonic_anhydrase_sf"/>
</dbReference>
<evidence type="ECO:0000256" key="4">
    <source>
        <dbReference type="ARBA" id="ARBA00023239"/>
    </source>
</evidence>
<dbReference type="STRING" id="529884.Rhola_00009890"/>
<sequence>MTTSIRHESPQAAWDALVRGNNRFVTGAPAHPRQDIERREALAAKQKPFAAVFGCADSRLSAEIIFDVGLGDLFVVRNAGQVIAETIIGSLELSVEVLGVPLILVLGHDECGAIRATIDATEGTLRSEGEFIHNLVDRIRPTVTAANQAGKFEIDDITELHVQDTINELLTRSKLISDAVKAGKLAVVGANYKLALGEIHPIVIVGDIK</sequence>
<dbReference type="InterPro" id="IPR015892">
    <property type="entry name" value="Carbonic_anhydrase_CS"/>
</dbReference>
<comment type="catalytic activity">
    <reaction evidence="6">
        <text>hydrogencarbonate + H(+) = CO2 + H2O</text>
        <dbReference type="Rhea" id="RHEA:10748"/>
        <dbReference type="ChEBI" id="CHEBI:15377"/>
        <dbReference type="ChEBI" id="CHEBI:15378"/>
        <dbReference type="ChEBI" id="CHEBI:16526"/>
        <dbReference type="ChEBI" id="CHEBI:17544"/>
        <dbReference type="EC" id="4.2.1.1"/>
    </reaction>
</comment>
<evidence type="ECO:0000256" key="6">
    <source>
        <dbReference type="ARBA" id="ARBA00048348"/>
    </source>
</evidence>
<dbReference type="CDD" id="cd03378">
    <property type="entry name" value="beta_CA_cladeC"/>
    <property type="match status" value="1"/>
</dbReference>
<dbReference type="Gene3D" id="3.40.1050.10">
    <property type="entry name" value="Carbonic anhydrase"/>
    <property type="match status" value="1"/>
</dbReference>
<dbReference type="GO" id="GO:0015976">
    <property type="term" value="P:carbon utilization"/>
    <property type="evidence" value="ECO:0007669"/>
    <property type="project" value="InterPro"/>
</dbReference>
<keyword evidence="9" id="KW-1185">Reference proteome</keyword>
<feature type="binding site" evidence="7">
    <location>
        <position position="57"/>
    </location>
    <ligand>
        <name>Zn(2+)</name>
        <dbReference type="ChEBI" id="CHEBI:29105"/>
    </ligand>
</feature>
<dbReference type="KEGG" id="rla:Rhola_00009890"/>
<keyword evidence="3 7" id="KW-0862">Zinc</keyword>
<dbReference type="GO" id="GO:0004089">
    <property type="term" value="F:carbonate dehydratase activity"/>
    <property type="evidence" value="ECO:0007669"/>
    <property type="project" value="UniProtKB-EC"/>
</dbReference>
<feature type="binding site" evidence="7">
    <location>
        <position position="55"/>
    </location>
    <ligand>
        <name>Zn(2+)</name>
        <dbReference type="ChEBI" id="CHEBI:29105"/>
    </ligand>
</feature>
<accession>A0A060JNL0</accession>
<organism evidence="8 9">
    <name type="scientific">Rhodoluna lacicola</name>
    <dbReference type="NCBI Taxonomy" id="529884"/>
    <lineage>
        <taxon>Bacteria</taxon>
        <taxon>Bacillati</taxon>
        <taxon>Actinomycetota</taxon>
        <taxon>Actinomycetes</taxon>
        <taxon>Micrococcales</taxon>
        <taxon>Microbacteriaceae</taxon>
        <taxon>Luna cluster</taxon>
        <taxon>Luna-1 subcluster</taxon>
        <taxon>Rhodoluna</taxon>
    </lineage>
</organism>
<protein>
    <recommendedName>
        <fullName evidence="2">carbonic anhydrase</fullName>
        <ecNumber evidence="2">4.2.1.1</ecNumber>
    </recommendedName>
</protein>
<dbReference type="RefSeq" id="WP_038502802.1">
    <property type="nucleotide sequence ID" value="NZ_AP026911.1"/>
</dbReference>
<dbReference type="PROSITE" id="PS00704">
    <property type="entry name" value="PROK_CO2_ANHYDRASE_1"/>
    <property type="match status" value="1"/>
</dbReference>
<evidence type="ECO:0000313" key="9">
    <source>
        <dbReference type="Proteomes" id="UP000067708"/>
    </source>
</evidence>
<evidence type="ECO:0000256" key="3">
    <source>
        <dbReference type="ARBA" id="ARBA00022833"/>
    </source>
</evidence>
<keyword evidence="4 8" id="KW-0456">Lyase</keyword>
<reference evidence="8 9" key="1">
    <citation type="journal article" date="2014" name="Int. J. Syst. Evol. Microbiol.">
        <title>Rhodoluna lacicola gen. nov., sp. nov., a planktonic freshwater bacterium with stream-lined genome.</title>
        <authorList>
            <person name="Hahn M."/>
            <person name="Schmidt J."/>
            <person name="Taipale S.J."/>
            <person name="Doolittle W.F."/>
            <person name="Koll U."/>
        </authorList>
    </citation>
    <scope>NUCLEOTIDE SEQUENCE [LARGE SCALE GENOMIC DNA]</scope>
    <source>
        <strain evidence="8 9">MWH-Ta8</strain>
    </source>
</reference>
<evidence type="ECO:0000256" key="1">
    <source>
        <dbReference type="ARBA" id="ARBA00006217"/>
    </source>
</evidence>
<comment type="similarity">
    <text evidence="1">Belongs to the beta-class carbonic anhydrase family.</text>
</comment>
<comment type="function">
    <text evidence="5">Catalyzes the reversible hydration of carbon dioxide to form bicarbonate.</text>
</comment>
<dbReference type="AlphaFoldDB" id="A0A060JNL0"/>
<evidence type="ECO:0000256" key="2">
    <source>
        <dbReference type="ARBA" id="ARBA00012925"/>
    </source>
</evidence>
<proteinExistence type="inferred from homology"/>
<evidence type="ECO:0000256" key="5">
    <source>
        <dbReference type="ARBA" id="ARBA00024993"/>
    </source>
</evidence>
<dbReference type="PANTHER" id="PTHR11002:SF79">
    <property type="entry name" value="CARBONIC ANHYDRASE 2"/>
    <property type="match status" value="1"/>
</dbReference>
<keyword evidence="7" id="KW-0479">Metal-binding</keyword>
<dbReference type="PANTHER" id="PTHR11002">
    <property type="entry name" value="CARBONIC ANHYDRASE"/>
    <property type="match status" value="1"/>
</dbReference>
<dbReference type="GO" id="GO:0008270">
    <property type="term" value="F:zinc ion binding"/>
    <property type="evidence" value="ECO:0007669"/>
    <property type="project" value="InterPro"/>
</dbReference>
<dbReference type="Proteomes" id="UP000067708">
    <property type="component" value="Chromosome"/>
</dbReference>
<comment type="cofactor">
    <cofactor evidence="7">
        <name>Zn(2+)</name>
        <dbReference type="ChEBI" id="CHEBI:29105"/>
    </cofactor>
    <text evidence="7">Binds 1 zinc ion per subunit.</text>
</comment>
<dbReference type="InterPro" id="IPR001765">
    <property type="entry name" value="Carbonic_anhydrase"/>
</dbReference>
<feature type="binding site" evidence="7">
    <location>
        <position position="111"/>
    </location>
    <ligand>
        <name>Zn(2+)</name>
        <dbReference type="ChEBI" id="CHEBI:29105"/>
    </ligand>
</feature>
<dbReference type="SMART" id="SM00947">
    <property type="entry name" value="Pro_CA"/>
    <property type="match status" value="1"/>
</dbReference>
<dbReference type="EC" id="4.2.1.1" evidence="2"/>
<dbReference type="OrthoDB" id="9797527at2"/>
<dbReference type="Pfam" id="PF00484">
    <property type="entry name" value="Pro_CA"/>
    <property type="match status" value="1"/>
</dbReference>
<feature type="binding site" evidence="7">
    <location>
        <position position="108"/>
    </location>
    <ligand>
        <name>Zn(2+)</name>
        <dbReference type="ChEBI" id="CHEBI:29105"/>
    </ligand>
</feature>
<dbReference type="eggNOG" id="COG0288">
    <property type="taxonomic scope" value="Bacteria"/>
</dbReference>